<dbReference type="EMBL" id="MFJF01000007">
    <property type="protein sequence ID" value="OGG07903.1"/>
    <property type="molecule type" value="Genomic_DNA"/>
</dbReference>
<dbReference type="Gene3D" id="6.10.250.3150">
    <property type="match status" value="1"/>
</dbReference>
<protein>
    <recommendedName>
        <fullName evidence="2">Sporulation stage II protein D amidase enhancer LytB N-terminal domain-containing protein</fullName>
    </recommendedName>
</protein>
<evidence type="ECO:0000313" key="3">
    <source>
        <dbReference type="EMBL" id="OGG07903.1"/>
    </source>
</evidence>
<feature type="coiled-coil region" evidence="1">
    <location>
        <begin position="36"/>
        <end position="91"/>
    </location>
</feature>
<dbReference type="InterPro" id="IPR013486">
    <property type="entry name" value="SpoIID/LytB"/>
</dbReference>
<comment type="caution">
    <text evidence="3">The sequence shown here is derived from an EMBL/GenBank/DDBJ whole genome shotgun (WGS) entry which is preliminary data.</text>
</comment>
<dbReference type="Proteomes" id="UP000177354">
    <property type="component" value="Unassembled WGS sequence"/>
</dbReference>
<name>A0A1F5Z675_9BACT</name>
<sequence length="577" mass="64634">MKKIAVLILILYFLLVPKSFGGLGLLLPSPVRADEFEELEKKLSDLKDALQKSIAATTPLEKNLSVLEETLNNIREKITVIETDVAQKEKDVNEGEELLMLAQELLGQKVRRMYISSTQFNAVKFALLFGKNLNLTLRQFGYQRKVIENDRDTIIKVVLYIKDLENKKQELENEKVRLKIIKEETDKQAGFLSGEIAGAKKYQTTLSSQIAQLSARQQQLVAQRLAGLNLPTSLGAGPLYCTDDRKRDPGFSNAFAFFTFGIPHRVGMNQYGANGRADAGQNHEQILQSYFADFSFENRNARIKVQGYSEMDLEEYLLGIYEMPNSFHIEALKAQAIAARSYALAYTQNGEKEICTTQACQVYKGGNKGGAWEQAVKDTAGKTMIAQGQPITAWYSSTDGGYTFPNESVWGGSHRSWTKNTRDTSSDVGSFGELLDKAYDKQSPCMYAAQGWRDQYAKSAWLKSDEIADIANVILLARACSDCKDHFYQTDKGHPYGGEIWDENRVRQELSNRQITPFTAVSNISLSADFGGGRTTSVSISGNRSESYSGDEFKNWFNLRAPANIQIVGPLYNIERR</sequence>
<feature type="domain" description="Sporulation stage II protein D amidase enhancer LytB N-terminal" evidence="2">
    <location>
        <begin position="305"/>
        <end position="384"/>
    </location>
</feature>
<proteinExistence type="predicted"/>
<feature type="coiled-coil region" evidence="1">
    <location>
        <begin position="154"/>
        <end position="188"/>
    </location>
</feature>
<accession>A0A1F5Z675</accession>
<evidence type="ECO:0000259" key="2">
    <source>
        <dbReference type="Pfam" id="PF08486"/>
    </source>
</evidence>
<dbReference type="AlphaFoldDB" id="A0A1F5Z675"/>
<dbReference type="InterPro" id="IPR013693">
    <property type="entry name" value="SpoIID/LytB_N"/>
</dbReference>
<reference evidence="3 4" key="1">
    <citation type="journal article" date="2016" name="Nat. Commun.">
        <title>Thousands of microbial genomes shed light on interconnected biogeochemical processes in an aquifer system.</title>
        <authorList>
            <person name="Anantharaman K."/>
            <person name="Brown C.T."/>
            <person name="Hug L.A."/>
            <person name="Sharon I."/>
            <person name="Castelle C.J."/>
            <person name="Probst A.J."/>
            <person name="Thomas B.C."/>
            <person name="Singh A."/>
            <person name="Wilkins M.J."/>
            <person name="Karaoz U."/>
            <person name="Brodie E.L."/>
            <person name="Williams K.H."/>
            <person name="Hubbard S.S."/>
            <person name="Banfield J.F."/>
        </authorList>
    </citation>
    <scope>NUCLEOTIDE SEQUENCE [LARGE SCALE GENOMIC DNA]</scope>
</reference>
<evidence type="ECO:0000256" key="1">
    <source>
        <dbReference type="SAM" id="Coils"/>
    </source>
</evidence>
<keyword evidence="1" id="KW-0175">Coiled coil</keyword>
<gene>
    <name evidence="3" type="ORF">A2777_00655</name>
</gene>
<dbReference type="NCBIfam" id="TIGR02669">
    <property type="entry name" value="SpoIID_LytB"/>
    <property type="match status" value="1"/>
</dbReference>
<dbReference type="Pfam" id="PF08486">
    <property type="entry name" value="SpoIID"/>
    <property type="match status" value="1"/>
</dbReference>
<dbReference type="GO" id="GO:0030435">
    <property type="term" value="P:sporulation resulting in formation of a cellular spore"/>
    <property type="evidence" value="ECO:0007669"/>
    <property type="project" value="InterPro"/>
</dbReference>
<evidence type="ECO:0000313" key="4">
    <source>
        <dbReference type="Proteomes" id="UP000177354"/>
    </source>
</evidence>
<organism evidence="3 4">
    <name type="scientific">Candidatus Gottesmanbacteria bacterium RIFCSPHIGHO2_01_FULL_40_15</name>
    <dbReference type="NCBI Taxonomy" id="1798376"/>
    <lineage>
        <taxon>Bacteria</taxon>
        <taxon>Candidatus Gottesmaniibacteriota</taxon>
    </lineage>
</organism>